<organism evidence="1 2">
    <name type="scientific">Marinobacter fuscus</name>
    <dbReference type="NCBI Taxonomy" id="2109942"/>
    <lineage>
        <taxon>Bacteria</taxon>
        <taxon>Pseudomonadati</taxon>
        <taxon>Pseudomonadota</taxon>
        <taxon>Gammaproteobacteria</taxon>
        <taxon>Pseudomonadales</taxon>
        <taxon>Marinobacteraceae</taxon>
        <taxon>Marinobacter</taxon>
    </lineage>
</organism>
<evidence type="ECO:0000313" key="1">
    <source>
        <dbReference type="EMBL" id="PSF13275.1"/>
    </source>
</evidence>
<dbReference type="AlphaFoldDB" id="A0A2T1KT52"/>
<dbReference type="Pfam" id="PF09982">
    <property type="entry name" value="LpxR"/>
    <property type="match status" value="1"/>
</dbReference>
<proteinExistence type="predicted"/>
<keyword evidence="2" id="KW-1185">Reference proteome</keyword>
<dbReference type="OrthoDB" id="9776275at2"/>
<protein>
    <submittedName>
        <fullName evidence="1">DUF2219 domain-containing protein</fullName>
    </submittedName>
</protein>
<reference evidence="1 2" key="1">
    <citation type="submission" date="2018-03" db="EMBL/GenBank/DDBJ databases">
        <title>Marinobacter brunus sp. nov., a marine bacterium of Gamma-proteobacteria isolated from the surface seawater of the South China Sea.</title>
        <authorList>
            <person name="Cheng H."/>
            <person name="Wu Y.-H."/>
            <person name="Xamxidin M."/>
            <person name="Xu X.-W."/>
        </authorList>
    </citation>
    <scope>NUCLEOTIDE SEQUENCE [LARGE SCALE GENOMIC DNA]</scope>
    <source>
        <strain evidence="1 2">NH169-3</strain>
    </source>
</reference>
<evidence type="ECO:0000313" key="2">
    <source>
        <dbReference type="Proteomes" id="UP000239866"/>
    </source>
</evidence>
<accession>A0A2T1KT52</accession>
<dbReference type="InterPro" id="IPR018707">
    <property type="entry name" value="LpxR"/>
</dbReference>
<dbReference type="Proteomes" id="UP000239866">
    <property type="component" value="Unassembled WGS sequence"/>
</dbReference>
<sequence length="323" mass="34599">MGSIVLALSPLAAQADVFNVAWDNDLFTGQDKGYTNGVRLSYLTDSAEQGSGASGAFARSVKHRLSWLPGVGNQGDEHALTLSLRQLMVTPADITNPEPQLDDIPYAGHLSLSGTLWRWNADSITGYGAHIGIVGPDSGAESVQEWVHKVTGSERPAGWDNQLGTDIVGGVQLAHGQKLGHWGQPGQIEQRVALVGSALLSSFRTTATTGLIWHMGRNLPMNFVPDYAGASSAIALPGSFNDSGSGWSVFVGLGVDYVAYSYLEDNSGPYRFKESPVLGQIGLGATWQWDRLQAAMIFRATTGEEQRNKDNFSFGTLSLSWAL</sequence>
<comment type="caution">
    <text evidence="1">The sequence shown here is derived from an EMBL/GenBank/DDBJ whole genome shotgun (WGS) entry which is preliminary data.</text>
</comment>
<dbReference type="InterPro" id="IPR037107">
    <property type="entry name" value="Put_OMP_sf"/>
</dbReference>
<gene>
    <name evidence="1" type="ORF">C7H09_01275</name>
</gene>
<dbReference type="EMBL" id="PXNP01000009">
    <property type="protein sequence ID" value="PSF13275.1"/>
    <property type="molecule type" value="Genomic_DNA"/>
</dbReference>
<dbReference type="Gene3D" id="2.40.128.140">
    <property type="entry name" value="Outer membrane protein"/>
    <property type="match status" value="1"/>
</dbReference>
<name>A0A2T1KT52_9GAMM</name>